<evidence type="ECO:0000256" key="5">
    <source>
        <dbReference type="ARBA" id="ARBA00022927"/>
    </source>
</evidence>
<dbReference type="EMBL" id="UXUI01014833">
    <property type="protein sequence ID" value="VDD97726.1"/>
    <property type="molecule type" value="Genomic_DNA"/>
</dbReference>
<dbReference type="GO" id="GO:0031267">
    <property type="term" value="F:small GTPase binding"/>
    <property type="evidence" value="ECO:0007669"/>
    <property type="project" value="InterPro"/>
</dbReference>
<dbReference type="Pfam" id="PF03810">
    <property type="entry name" value="IBN_N"/>
    <property type="match status" value="1"/>
</dbReference>
<sequence>MAQPELLEVLEKTASQNPSDQKLALDFLKQACNTNFPEFIKQLSLVLATKTCSNFVRQAAGLQLKNALVAKEETTKNDYLNRWLSLPEDVRQFVKENVIQILGTEPFRPSVAAQCVAAVACAEIPQGLWPNVIQMLMENVTNGSASESLKESSLEALGYICQDINATTLESQACMILTAIVKGLGKDEPSNNVRLAAANAMLNSLEFTKSNFSVESERHLLMQVICEASQCTHIPVRVVAMQCLVRIMSLYYQFMEQYMGLALFSITLNAMKMEIDEVALQGIEFWSNVCEEEIALAVEAEEAQEQGRTPENISRHYAKAYLVPILTETLARQEETDDDDDWNPAKAAGVCIMLLAQCTGDSIVATILPFIQEHFKNPNWRYREAAIMAFGSILDGPDQKVLTQLVESAIGSLIEALIIPILKLGLLK</sequence>
<dbReference type="SMART" id="SM00913">
    <property type="entry name" value="IBN_N"/>
    <property type="match status" value="1"/>
</dbReference>
<keyword evidence="5" id="KW-0653">Protein transport</keyword>
<keyword evidence="2" id="KW-0813">Transport</keyword>
<evidence type="ECO:0000256" key="2">
    <source>
        <dbReference type="ARBA" id="ARBA00022448"/>
    </source>
</evidence>
<dbReference type="GO" id="GO:0006606">
    <property type="term" value="P:protein import into nucleus"/>
    <property type="evidence" value="ECO:0007669"/>
    <property type="project" value="InterPro"/>
</dbReference>
<dbReference type="STRING" id="51028.A0A0N4VQN1"/>
<dbReference type="InterPro" id="IPR000357">
    <property type="entry name" value="HEAT"/>
</dbReference>
<reference evidence="9" key="1">
    <citation type="submission" date="2017-02" db="UniProtKB">
        <authorList>
            <consortium name="WormBaseParasite"/>
        </authorList>
    </citation>
    <scope>IDENTIFICATION</scope>
</reference>
<evidence type="ECO:0000259" key="6">
    <source>
        <dbReference type="PROSITE" id="PS50166"/>
    </source>
</evidence>
<proteinExistence type="predicted"/>
<feature type="domain" description="Importin N-terminal" evidence="6">
    <location>
        <begin position="24"/>
        <end position="104"/>
    </location>
</feature>
<dbReference type="PANTHER" id="PTHR10527">
    <property type="entry name" value="IMPORTIN BETA"/>
    <property type="match status" value="1"/>
</dbReference>
<dbReference type="SUPFAM" id="SSF48371">
    <property type="entry name" value="ARM repeat"/>
    <property type="match status" value="1"/>
</dbReference>
<dbReference type="Gene3D" id="1.25.10.10">
    <property type="entry name" value="Leucine-rich Repeat Variant"/>
    <property type="match status" value="1"/>
</dbReference>
<evidence type="ECO:0000313" key="7">
    <source>
        <dbReference type="EMBL" id="VDD97726.1"/>
    </source>
</evidence>
<reference evidence="7 8" key="2">
    <citation type="submission" date="2018-10" db="EMBL/GenBank/DDBJ databases">
        <authorList>
            <consortium name="Pathogen Informatics"/>
        </authorList>
    </citation>
    <scope>NUCLEOTIDE SEQUENCE [LARGE SCALE GENOMIC DNA]</scope>
</reference>
<keyword evidence="3" id="KW-0963">Cytoplasm</keyword>
<evidence type="ECO:0000256" key="3">
    <source>
        <dbReference type="ARBA" id="ARBA00022490"/>
    </source>
</evidence>
<name>A0A0N4VQN1_ENTVE</name>
<dbReference type="InterPro" id="IPR040122">
    <property type="entry name" value="Importin_beta"/>
</dbReference>
<dbReference type="InterPro" id="IPR011989">
    <property type="entry name" value="ARM-like"/>
</dbReference>
<organism evidence="9">
    <name type="scientific">Enterobius vermicularis</name>
    <name type="common">Human pinworm</name>
    <dbReference type="NCBI Taxonomy" id="51028"/>
    <lineage>
        <taxon>Eukaryota</taxon>
        <taxon>Metazoa</taxon>
        <taxon>Ecdysozoa</taxon>
        <taxon>Nematoda</taxon>
        <taxon>Chromadorea</taxon>
        <taxon>Rhabditida</taxon>
        <taxon>Spirurina</taxon>
        <taxon>Oxyuridomorpha</taxon>
        <taxon>Oxyuroidea</taxon>
        <taxon>Oxyuridae</taxon>
        <taxon>Enterobius</taxon>
    </lineage>
</organism>
<evidence type="ECO:0000313" key="8">
    <source>
        <dbReference type="Proteomes" id="UP000274131"/>
    </source>
</evidence>
<keyword evidence="8" id="KW-1185">Reference proteome</keyword>
<comment type="subcellular location">
    <subcellularLocation>
        <location evidence="1">Cytoplasm</location>
    </subcellularLocation>
</comment>
<evidence type="ECO:0000256" key="1">
    <source>
        <dbReference type="ARBA" id="ARBA00004496"/>
    </source>
</evidence>
<dbReference type="InterPro" id="IPR001494">
    <property type="entry name" value="Importin-beta_N"/>
</dbReference>
<dbReference type="PROSITE" id="PS50166">
    <property type="entry name" value="IMPORTIN_B_NT"/>
    <property type="match status" value="1"/>
</dbReference>
<gene>
    <name evidence="7" type="ORF">EVEC_LOCUS12477</name>
</gene>
<accession>A0A0N4VQN1</accession>
<dbReference type="Proteomes" id="UP000274131">
    <property type="component" value="Unassembled WGS sequence"/>
</dbReference>
<keyword evidence="4" id="KW-0677">Repeat</keyword>
<dbReference type="OrthoDB" id="10263328at2759"/>
<evidence type="ECO:0000256" key="4">
    <source>
        <dbReference type="ARBA" id="ARBA00022737"/>
    </source>
</evidence>
<evidence type="ECO:0000313" key="9">
    <source>
        <dbReference type="WBParaSite" id="EVEC_0001333201-mRNA-1"/>
    </source>
</evidence>
<dbReference type="Pfam" id="PF02985">
    <property type="entry name" value="HEAT"/>
    <property type="match status" value="1"/>
</dbReference>
<dbReference type="WBParaSite" id="EVEC_0001333201-mRNA-1">
    <property type="protein sequence ID" value="EVEC_0001333201-mRNA-1"/>
    <property type="gene ID" value="EVEC_0001333201"/>
</dbReference>
<dbReference type="GO" id="GO:0005737">
    <property type="term" value="C:cytoplasm"/>
    <property type="evidence" value="ECO:0007669"/>
    <property type="project" value="UniProtKB-SubCell"/>
</dbReference>
<dbReference type="GO" id="GO:0005634">
    <property type="term" value="C:nucleus"/>
    <property type="evidence" value="ECO:0007669"/>
    <property type="project" value="UniProtKB-SubCell"/>
</dbReference>
<dbReference type="AlphaFoldDB" id="A0A0N4VQN1"/>
<dbReference type="InterPro" id="IPR016024">
    <property type="entry name" value="ARM-type_fold"/>
</dbReference>
<protein>
    <submittedName>
        <fullName evidence="9">Importin N-terminal domain-containing protein</fullName>
    </submittedName>
</protein>